<comment type="pathway">
    <text evidence="2">Protein modification; protein glycosylation.</text>
</comment>
<keyword evidence="20" id="KW-1133">Transmembrane helix</keyword>
<evidence type="ECO:0000256" key="8">
    <source>
        <dbReference type="ARBA" id="ARBA00023136"/>
    </source>
</evidence>
<evidence type="ECO:0000256" key="18">
    <source>
        <dbReference type="RuleBase" id="RU361193"/>
    </source>
</evidence>
<evidence type="ECO:0000313" key="21">
    <source>
        <dbReference type="EMBL" id="RUS83877.1"/>
    </source>
</evidence>
<dbReference type="STRING" id="188477.A0A433TQP1"/>
<reference evidence="21 22" key="1">
    <citation type="submission" date="2019-01" db="EMBL/GenBank/DDBJ databases">
        <title>A draft genome assembly of the solar-powered sea slug Elysia chlorotica.</title>
        <authorList>
            <person name="Cai H."/>
            <person name="Li Q."/>
            <person name="Fang X."/>
            <person name="Li J."/>
            <person name="Curtis N.E."/>
            <person name="Altenburger A."/>
            <person name="Shibata T."/>
            <person name="Feng M."/>
            <person name="Maeda T."/>
            <person name="Schwartz J.A."/>
            <person name="Shigenobu S."/>
            <person name="Lundholm N."/>
            <person name="Nishiyama T."/>
            <person name="Yang H."/>
            <person name="Hasebe M."/>
            <person name="Li S."/>
            <person name="Pierce S.K."/>
            <person name="Wang J."/>
        </authorList>
    </citation>
    <scope>NUCLEOTIDE SEQUENCE [LARGE SCALE GENOMIC DNA]</scope>
    <source>
        <strain evidence="21">EC2010</strain>
        <tissue evidence="21">Whole organism of an adult</tissue>
    </source>
</reference>
<feature type="active site" evidence="15">
    <location>
        <position position="544"/>
    </location>
</feature>
<dbReference type="PRINTS" id="PR00747">
    <property type="entry name" value="GLYHDRLASE47"/>
</dbReference>
<comment type="function">
    <text evidence="13">Involved in the maturation of Asn-linked oligosaccharides. Progressively trim alpha-1,2-linked mannose residues from Man(9)GlcNAc(2) to produce Man(5)GlcNAc(2).</text>
</comment>
<keyword evidence="9 17" id="KW-1015">Disulfide bond</keyword>
<feature type="active site" evidence="15">
    <location>
        <position position="412"/>
    </location>
</feature>
<evidence type="ECO:0000256" key="1">
    <source>
        <dbReference type="ARBA" id="ARBA00001913"/>
    </source>
</evidence>
<dbReference type="GO" id="GO:0004571">
    <property type="term" value="F:mannosyl-oligosaccharide 1,2-alpha-mannosidase activity"/>
    <property type="evidence" value="ECO:0007669"/>
    <property type="project" value="UniProtKB-EC"/>
</dbReference>
<feature type="active site" description="Proton donor" evidence="15">
    <location>
        <position position="519"/>
    </location>
</feature>
<protein>
    <recommendedName>
        <fullName evidence="18">alpha-1,2-Mannosidase</fullName>
        <ecNumber evidence="18">3.2.1.-</ecNumber>
    </recommendedName>
</protein>
<evidence type="ECO:0000256" key="3">
    <source>
        <dbReference type="ARBA" id="ARBA00007658"/>
    </source>
</evidence>
<dbReference type="PANTHER" id="PTHR11742:SF6">
    <property type="entry name" value="MANNOSYL-OLIGOSACCHARIDE ALPHA-1,2-MANNOSIDASE IA-RELATED"/>
    <property type="match status" value="1"/>
</dbReference>
<dbReference type="OrthoDB" id="8118055at2759"/>
<dbReference type="Pfam" id="PF01532">
    <property type="entry name" value="Glyco_hydro_47"/>
    <property type="match status" value="1"/>
</dbReference>
<comment type="subcellular location">
    <subcellularLocation>
        <location evidence="14">Endomembrane system</location>
        <topology evidence="14">Single-pass type II membrane protein</topology>
    </subcellularLocation>
</comment>
<dbReference type="Gene3D" id="1.50.10.10">
    <property type="match status" value="1"/>
</dbReference>
<dbReference type="EMBL" id="RQTK01000226">
    <property type="protein sequence ID" value="RUS83877.1"/>
    <property type="molecule type" value="Genomic_DNA"/>
</dbReference>
<evidence type="ECO:0000256" key="19">
    <source>
        <dbReference type="SAM" id="MobiDB-lite"/>
    </source>
</evidence>
<feature type="active site" description="Proton donor" evidence="15">
    <location>
        <position position="279"/>
    </location>
</feature>
<feature type="disulfide bond" evidence="17">
    <location>
        <begin position="475"/>
        <end position="505"/>
    </location>
</feature>
<comment type="similarity">
    <text evidence="3 18">Belongs to the glycosyl hydrolase 47 family.</text>
</comment>
<keyword evidence="5 18" id="KW-0378">Hydrolase</keyword>
<evidence type="ECO:0000256" key="2">
    <source>
        <dbReference type="ARBA" id="ARBA00004922"/>
    </source>
</evidence>
<dbReference type="SUPFAM" id="SSF48225">
    <property type="entry name" value="Seven-hairpin glycosidases"/>
    <property type="match status" value="1"/>
</dbReference>
<evidence type="ECO:0000256" key="16">
    <source>
        <dbReference type="PIRSR" id="PIRSR601382-2"/>
    </source>
</evidence>
<dbReference type="GO" id="GO:0000139">
    <property type="term" value="C:Golgi membrane"/>
    <property type="evidence" value="ECO:0007669"/>
    <property type="project" value="TreeGrafter"/>
</dbReference>
<keyword evidence="8 20" id="KW-0472">Membrane</keyword>
<sequence>MAAAGSGVLPLYQRYINGVPVPPGRKTFRLREKYIIVLVLMTFSIVFMCAYLYLPNMQDRVSVEDMRKRLQDAGDGLFYPKLQGVHNDHAVLSDTDPHNIEDKNKLKDKIEKAWEKDKMEEALVKKMNIPQKEAELLKDHIKQDKESVLQKQKEEERQRKTEELEKAKLISKDHEGHPGSRGGEPSDPFVKTKREKVKEMMLHAWNGYVKYGWGANEHRSISLRPHSGSVFGSASLGASIVDSLDTLYIMELDEEYKKARDWVAQHLSFDVSSDLSVFETNIRFVGGLLSAYALTGDQMFKKKAQIVADKLLPAFNTPTGLPYAIVNFKSGSSRNYGWASGGSSILSEIGTLHLEFDYLSTVTGEPVYREKVMKIRDFLQHADKPNGLYPNYINPRSGKWGQQHVSLGALGDSFYEYLIKEWLMSNKKDTVARQMYDEAMKAVYEKMLQTSKSGLVYFAEYKSGRLQHKMDHLACFTAGMIGIGAEGSEDKEKYLQLGEDLAHTCHESYIRTATGLGPESFRFEGMTEAKAVSQNEKYYILRPEVVEGWFYMWRLTKKQKYRDWAWEMVQALETNCRVVGGYSGIKDVYQKHPLQDDVQQSFFLAETLKYLYLIFSEDDLLPFDKWVFNTEAHPLPVTGVNPAAIAQ</sequence>
<evidence type="ECO:0000256" key="17">
    <source>
        <dbReference type="PIRSR" id="PIRSR601382-3"/>
    </source>
</evidence>
<feature type="binding site" evidence="16">
    <location>
        <position position="630"/>
    </location>
    <ligand>
        <name>Ca(2+)</name>
        <dbReference type="ChEBI" id="CHEBI:29108"/>
    </ligand>
</feature>
<dbReference type="PANTHER" id="PTHR11742">
    <property type="entry name" value="MANNOSYL-OLIGOSACCHARIDE ALPHA-1,2-MANNOSIDASE-RELATED"/>
    <property type="match status" value="1"/>
</dbReference>
<feature type="compositionally biased region" description="Basic and acidic residues" evidence="19">
    <location>
        <begin position="147"/>
        <end position="178"/>
    </location>
</feature>
<dbReference type="FunFam" id="1.50.10.10:FF:000002">
    <property type="entry name" value="alpha-1,2-Mannosidase"/>
    <property type="match status" value="1"/>
</dbReference>
<evidence type="ECO:0000256" key="7">
    <source>
        <dbReference type="ARBA" id="ARBA00022968"/>
    </source>
</evidence>
<keyword evidence="6 16" id="KW-0106">Calcium</keyword>
<comment type="catalytic activity">
    <reaction evidence="12">
        <text>N(4)-(alpha-D-Man-(1-&gt;2)-alpha-D-Man-(1-&gt;2)-alpha-D-Man-(1-&gt;3)-[alpha-D-Man-(1-&gt;2)-alpha-D-Man-(1-&gt;3)-[alpha-D-Man-(1-&gt;2)-alpha-D-Man-(1-&gt;6)]-alpha-D-Man-(1-&gt;6)]-beta-D-Man-(1-&gt;4)-beta-D-GlcNAc-(1-&gt;4)-beta-D-GlcNAc)-L-asparaginyl-[protein] (N-glucan mannose isomer 9A1,2,3B1,2,3) + 4 H2O = N(4)-(alpha-D-Man-(1-&gt;3)-[alpha-D-Man-(1-&gt;3)-[alpha-D-Man-(1-&gt;6)]-alpha-D-Man-(1-&gt;6)]-beta-D-Man-(1-&gt;4)-beta-D-GlcNAc-(1-&gt;4)-beta-D-GlcNAc)-L-asparaginyl-[protein] (N-glucan mannose isomer 5A1,2) + 4 beta-D-mannose</text>
        <dbReference type="Rhea" id="RHEA:56008"/>
        <dbReference type="Rhea" id="RHEA-COMP:14356"/>
        <dbReference type="Rhea" id="RHEA-COMP:14367"/>
        <dbReference type="ChEBI" id="CHEBI:15377"/>
        <dbReference type="ChEBI" id="CHEBI:28563"/>
        <dbReference type="ChEBI" id="CHEBI:59087"/>
        <dbReference type="ChEBI" id="CHEBI:139493"/>
        <dbReference type="EC" id="3.2.1.113"/>
    </reaction>
</comment>
<keyword evidence="22" id="KW-1185">Reference proteome</keyword>
<evidence type="ECO:0000256" key="10">
    <source>
        <dbReference type="ARBA" id="ARBA00023295"/>
    </source>
</evidence>
<gene>
    <name evidence="21" type="ORF">EGW08_008358</name>
</gene>
<comment type="catalytic activity">
    <reaction evidence="11">
        <text>N(4)-(alpha-D-Man-(1-&gt;2)-alpha-D-Man-(1-&gt;2)-alpha-D-Man-(1-&gt;3)-[alpha-D-Man-(1-&gt;3)-[alpha-D-Man-(1-&gt;2)-alpha-D-Man-(1-&gt;6)]-alpha-D-Man-(1-&gt;6)]-beta-D-Man-(1-&gt;4)-beta-D-GlcNAc-(1-&gt;4)-beta-D-GlcNAc)-L-asparaginyl-[protein] (N-glucan mannose isomer 8A1,2,3B1,3) + 3 H2O = N(4)-(alpha-D-Man-(1-&gt;3)-[alpha-D-Man-(1-&gt;3)-[alpha-D-Man-(1-&gt;6)]-alpha-D-Man-(1-&gt;6)]-beta-D-Man-(1-&gt;4)-beta-D-GlcNAc-(1-&gt;4)-beta-D-GlcNAc)-L-asparaginyl-[protein] (N-glucan mannose isomer 5A1,2) + 3 beta-D-mannose</text>
        <dbReference type="Rhea" id="RHEA:56028"/>
        <dbReference type="Rhea" id="RHEA-COMP:14358"/>
        <dbReference type="Rhea" id="RHEA-COMP:14367"/>
        <dbReference type="ChEBI" id="CHEBI:15377"/>
        <dbReference type="ChEBI" id="CHEBI:28563"/>
        <dbReference type="ChEBI" id="CHEBI:59087"/>
        <dbReference type="ChEBI" id="CHEBI:60628"/>
        <dbReference type="EC" id="3.2.1.113"/>
    </reaction>
</comment>
<dbReference type="AlphaFoldDB" id="A0A433TQP1"/>
<evidence type="ECO:0000256" key="6">
    <source>
        <dbReference type="ARBA" id="ARBA00022837"/>
    </source>
</evidence>
<dbReference type="GO" id="GO:0005783">
    <property type="term" value="C:endoplasmic reticulum"/>
    <property type="evidence" value="ECO:0007669"/>
    <property type="project" value="TreeGrafter"/>
</dbReference>
<comment type="cofactor">
    <cofactor evidence="1 16">
        <name>Ca(2+)</name>
        <dbReference type="ChEBI" id="CHEBI:29108"/>
    </cofactor>
</comment>
<proteinExistence type="inferred from homology"/>
<evidence type="ECO:0000256" key="11">
    <source>
        <dbReference type="ARBA" id="ARBA00047669"/>
    </source>
</evidence>
<dbReference type="InterPro" id="IPR001382">
    <property type="entry name" value="Glyco_hydro_47"/>
</dbReference>
<evidence type="ECO:0000256" key="12">
    <source>
        <dbReference type="ARBA" id="ARBA00048605"/>
    </source>
</evidence>
<evidence type="ECO:0000256" key="14">
    <source>
        <dbReference type="ARBA" id="ARBA00060399"/>
    </source>
</evidence>
<evidence type="ECO:0000256" key="9">
    <source>
        <dbReference type="ARBA" id="ARBA00023157"/>
    </source>
</evidence>
<keyword evidence="4 20" id="KW-0812">Transmembrane</keyword>
<dbReference type="Proteomes" id="UP000271974">
    <property type="component" value="Unassembled WGS sequence"/>
</dbReference>
<evidence type="ECO:0000256" key="20">
    <source>
        <dbReference type="SAM" id="Phobius"/>
    </source>
</evidence>
<evidence type="ECO:0000256" key="13">
    <source>
        <dbReference type="ARBA" id="ARBA00054774"/>
    </source>
</evidence>
<keyword evidence="16" id="KW-0479">Metal-binding</keyword>
<dbReference type="GO" id="GO:0005975">
    <property type="term" value="P:carbohydrate metabolic process"/>
    <property type="evidence" value="ECO:0007669"/>
    <property type="project" value="InterPro"/>
</dbReference>
<keyword evidence="10 18" id="KW-0326">Glycosidase</keyword>
<dbReference type="InterPro" id="IPR012341">
    <property type="entry name" value="6hp_glycosidase-like_sf"/>
</dbReference>
<dbReference type="InterPro" id="IPR050749">
    <property type="entry name" value="Glycosyl_Hydrolase_47"/>
</dbReference>
<keyword evidence="7" id="KW-0735">Signal-anchor</keyword>
<feature type="region of interest" description="Disordered" evidence="19">
    <location>
        <begin position="147"/>
        <end position="189"/>
    </location>
</feature>
<evidence type="ECO:0000256" key="5">
    <source>
        <dbReference type="ARBA" id="ARBA00022801"/>
    </source>
</evidence>
<dbReference type="EC" id="3.2.1.-" evidence="18"/>
<evidence type="ECO:0000256" key="4">
    <source>
        <dbReference type="ARBA" id="ARBA00022692"/>
    </source>
</evidence>
<name>A0A433TQP1_ELYCH</name>
<feature type="transmembrane region" description="Helical" evidence="20">
    <location>
        <begin position="34"/>
        <end position="54"/>
    </location>
</feature>
<evidence type="ECO:0000256" key="15">
    <source>
        <dbReference type="PIRSR" id="PIRSR601382-1"/>
    </source>
</evidence>
<dbReference type="GO" id="GO:0005509">
    <property type="term" value="F:calcium ion binding"/>
    <property type="evidence" value="ECO:0007669"/>
    <property type="project" value="InterPro"/>
</dbReference>
<organism evidence="21 22">
    <name type="scientific">Elysia chlorotica</name>
    <name type="common">Eastern emerald elysia</name>
    <name type="synonym">Sea slug</name>
    <dbReference type="NCBI Taxonomy" id="188477"/>
    <lineage>
        <taxon>Eukaryota</taxon>
        <taxon>Metazoa</taxon>
        <taxon>Spiralia</taxon>
        <taxon>Lophotrochozoa</taxon>
        <taxon>Mollusca</taxon>
        <taxon>Gastropoda</taxon>
        <taxon>Heterobranchia</taxon>
        <taxon>Euthyneura</taxon>
        <taxon>Panpulmonata</taxon>
        <taxon>Sacoglossa</taxon>
        <taxon>Placobranchoidea</taxon>
        <taxon>Plakobranchidae</taxon>
        <taxon>Elysia</taxon>
    </lineage>
</organism>
<comment type="caution">
    <text evidence="21">The sequence shown here is derived from an EMBL/GenBank/DDBJ whole genome shotgun (WGS) entry which is preliminary data.</text>
</comment>
<accession>A0A433TQP1</accession>
<dbReference type="InterPro" id="IPR036026">
    <property type="entry name" value="Seven-hairpin_glycosidases"/>
</dbReference>
<evidence type="ECO:0000313" key="22">
    <source>
        <dbReference type="Proteomes" id="UP000271974"/>
    </source>
</evidence>